<feature type="region of interest" description="Disordered" evidence="1">
    <location>
        <begin position="307"/>
        <end position="372"/>
    </location>
</feature>
<proteinExistence type="predicted"/>
<accession>A0AA36JQQ9</accession>
<dbReference type="Gene3D" id="2.170.270.10">
    <property type="entry name" value="SET domain"/>
    <property type="match status" value="1"/>
</dbReference>
<dbReference type="PANTHER" id="PTHR47643">
    <property type="entry name" value="TPR DOMAIN PROTEIN (AFU_ORTHOLOGUE AFUA_5G12710)"/>
    <property type="match status" value="1"/>
</dbReference>
<dbReference type="CDD" id="cd20071">
    <property type="entry name" value="SET_SMYD"/>
    <property type="match status" value="1"/>
</dbReference>
<name>A0AA36JQQ9_9DINO</name>
<evidence type="ECO:0000313" key="4">
    <source>
        <dbReference type="Proteomes" id="UP001178507"/>
    </source>
</evidence>
<dbReference type="Proteomes" id="UP001178507">
    <property type="component" value="Unassembled WGS sequence"/>
</dbReference>
<dbReference type="PANTHER" id="PTHR47643:SF2">
    <property type="entry name" value="TPR DOMAIN PROTEIN (AFU_ORTHOLOGUE AFUA_5G12710)"/>
    <property type="match status" value="1"/>
</dbReference>
<comment type="caution">
    <text evidence="3">The sequence shown here is derived from an EMBL/GenBank/DDBJ whole genome shotgun (WGS) entry which is preliminary data.</text>
</comment>
<evidence type="ECO:0000256" key="1">
    <source>
        <dbReference type="SAM" id="MobiDB-lite"/>
    </source>
</evidence>
<evidence type="ECO:0000259" key="2">
    <source>
        <dbReference type="PROSITE" id="PS50280"/>
    </source>
</evidence>
<reference evidence="3" key="1">
    <citation type="submission" date="2023-08" db="EMBL/GenBank/DDBJ databases">
        <authorList>
            <person name="Chen Y."/>
            <person name="Shah S."/>
            <person name="Dougan E. K."/>
            <person name="Thang M."/>
            <person name="Chan C."/>
        </authorList>
    </citation>
    <scope>NUCLEOTIDE SEQUENCE</scope>
</reference>
<dbReference type="InterPro" id="IPR046341">
    <property type="entry name" value="SET_dom_sf"/>
</dbReference>
<keyword evidence="4" id="KW-1185">Reference proteome</keyword>
<dbReference type="InterPro" id="IPR053209">
    <property type="entry name" value="Gramillin-biosynth_MTr"/>
</dbReference>
<dbReference type="Pfam" id="PF00856">
    <property type="entry name" value="SET"/>
    <property type="match status" value="1"/>
</dbReference>
<evidence type="ECO:0000313" key="3">
    <source>
        <dbReference type="EMBL" id="CAJ1410025.1"/>
    </source>
</evidence>
<dbReference type="EMBL" id="CAUJNA010003802">
    <property type="protein sequence ID" value="CAJ1410025.1"/>
    <property type="molecule type" value="Genomic_DNA"/>
</dbReference>
<feature type="domain" description="SET" evidence="2">
    <location>
        <begin position="4"/>
        <end position="189"/>
    </location>
</feature>
<dbReference type="AlphaFoldDB" id="A0AA36JQQ9"/>
<gene>
    <name evidence="3" type="ORF">EVOR1521_LOCUS30972</name>
</gene>
<dbReference type="PROSITE" id="PS50280">
    <property type="entry name" value="SET"/>
    <property type="match status" value="1"/>
</dbReference>
<organism evidence="3 4">
    <name type="scientific">Effrenium voratum</name>
    <dbReference type="NCBI Taxonomy" id="2562239"/>
    <lineage>
        <taxon>Eukaryota</taxon>
        <taxon>Sar</taxon>
        <taxon>Alveolata</taxon>
        <taxon>Dinophyceae</taxon>
        <taxon>Suessiales</taxon>
        <taxon>Symbiodiniaceae</taxon>
        <taxon>Effrenium</taxon>
    </lineage>
</organism>
<protein>
    <recommendedName>
        <fullName evidence="2">SET domain-containing protein</fullName>
    </recommendedName>
</protein>
<dbReference type="InterPro" id="IPR001214">
    <property type="entry name" value="SET_dom"/>
</dbReference>
<sequence length="392" mass="42025">MDPFGLESSEEVGEALEVFAGSCERGLRVLQEVAPGEVVLSTASTLPPCVSCDDFAATAAQRWPEFPSSERRKLLQLRWRSAGPVSEAEPQCVLDWPGGGSTASAPPPNARLRGVAACNGMAVAKLVLKPSLLKTLEAQPRHGLAVYPNGSLINHSCLPNVNRLPFQSCLVVRSSRRLMPGQEITSAYIEVRQPVFARHLELTSWDFTCGCWRCRLELHLAALGCDSAAEARRLWRRFERLRRTGACAEQDLQNLVDSAENHTRNLLKDFLAAQDPLPEDIAREFQRLLSAAAGLPLGGPRVGARLRAHSPSPRRGPAPVAGSARGHGGGGAFVPGPRGRFHGGGVRSGGGDGFHSFEQNVEAPAAGEPLRLPRRLRTRHLAAPGRGAPGAA</sequence>
<dbReference type="SUPFAM" id="SSF82199">
    <property type="entry name" value="SET domain"/>
    <property type="match status" value="1"/>
</dbReference>
<feature type="compositionally biased region" description="Gly residues" evidence="1">
    <location>
        <begin position="342"/>
        <end position="353"/>
    </location>
</feature>